<dbReference type="GeneID" id="34554795"/>
<reference evidence="2 3" key="1">
    <citation type="submission" date="2016-09" db="EMBL/GenBank/DDBJ databases">
        <authorList>
            <person name="Capua I."/>
            <person name="De Benedictis P."/>
            <person name="Joannis T."/>
            <person name="Lombin L.H."/>
            <person name="Cattoli G."/>
        </authorList>
    </citation>
    <scope>NUCLEOTIDE SEQUENCE [LARGE SCALE GENOMIC DNA]</scope>
    <source>
        <strain evidence="2 3">IMI 309357</strain>
    </source>
</reference>
<gene>
    <name evidence="2" type="ORF">CORC01_01631</name>
</gene>
<dbReference type="RefSeq" id="XP_022480384.1">
    <property type="nucleotide sequence ID" value="XM_022613285.1"/>
</dbReference>
<dbReference type="EMBL" id="MJBS01000008">
    <property type="protein sequence ID" value="OHF03247.1"/>
    <property type="molecule type" value="Genomic_DNA"/>
</dbReference>
<keyword evidence="3" id="KW-1185">Reference proteome</keyword>
<evidence type="ECO:0000313" key="2">
    <source>
        <dbReference type="EMBL" id="OHF03247.1"/>
    </source>
</evidence>
<accession>A0A1G4BPK4</accession>
<evidence type="ECO:0000313" key="3">
    <source>
        <dbReference type="Proteomes" id="UP000176998"/>
    </source>
</evidence>
<dbReference type="AlphaFoldDB" id="A0A1G4BPK4"/>
<name>A0A1G4BPK4_9PEZI</name>
<dbReference type="Proteomes" id="UP000176998">
    <property type="component" value="Unassembled WGS sequence"/>
</dbReference>
<organism evidence="2 3">
    <name type="scientific">Colletotrichum orchidophilum</name>
    <dbReference type="NCBI Taxonomy" id="1209926"/>
    <lineage>
        <taxon>Eukaryota</taxon>
        <taxon>Fungi</taxon>
        <taxon>Dikarya</taxon>
        <taxon>Ascomycota</taxon>
        <taxon>Pezizomycotina</taxon>
        <taxon>Sordariomycetes</taxon>
        <taxon>Hypocreomycetidae</taxon>
        <taxon>Glomerellales</taxon>
        <taxon>Glomerellaceae</taxon>
        <taxon>Colletotrichum</taxon>
    </lineage>
</organism>
<evidence type="ECO:0000256" key="1">
    <source>
        <dbReference type="SAM" id="MobiDB-lite"/>
    </source>
</evidence>
<feature type="region of interest" description="Disordered" evidence="1">
    <location>
        <begin position="1"/>
        <end position="26"/>
    </location>
</feature>
<protein>
    <submittedName>
        <fullName evidence="2">Uncharacterized protein</fullName>
    </submittedName>
</protein>
<sequence>MQPQTRAEGTPSWRRRLPSQPYPPSAAQLARVSSPLSLYNVQEGDEVQVQVQVQFRCRWQMRSRAELGLSSSYNFVTKLEQHLVSRFNFSSVLSSTFISTHDFIRRRISYPKTTRSDTHTARIL</sequence>
<comment type="caution">
    <text evidence="2">The sequence shown here is derived from an EMBL/GenBank/DDBJ whole genome shotgun (WGS) entry which is preliminary data.</text>
</comment>
<proteinExistence type="predicted"/>